<dbReference type="PROSITE" id="PS00099">
    <property type="entry name" value="THIOLASE_3"/>
    <property type="match status" value="1"/>
</dbReference>
<feature type="domain" description="Thiolase C-terminal" evidence="4">
    <location>
        <begin position="3"/>
        <end position="64"/>
    </location>
</feature>
<keyword evidence="3" id="KW-0012">Acyltransferase</keyword>
<sequence>MGKLEIPHDKVNVQGVACALGHPIGASGARILVTLLSALRQKGLKRGVAAICIGGGEATAMAVECLY</sequence>
<comment type="similarity">
    <text evidence="1">Belongs to the thiolase-like superfamily. Thiolase family.</text>
</comment>
<gene>
    <name evidence="5" type="ORF">BK652_28665</name>
</gene>
<dbReference type="InterPro" id="IPR020617">
    <property type="entry name" value="Thiolase_C"/>
</dbReference>
<dbReference type="GO" id="GO:0016747">
    <property type="term" value="F:acyltransferase activity, transferring groups other than amino-acyl groups"/>
    <property type="evidence" value="ECO:0007669"/>
    <property type="project" value="InterPro"/>
</dbReference>
<evidence type="ECO:0000256" key="1">
    <source>
        <dbReference type="ARBA" id="ARBA00010982"/>
    </source>
</evidence>
<evidence type="ECO:0000256" key="3">
    <source>
        <dbReference type="ARBA" id="ARBA00023315"/>
    </source>
</evidence>
<dbReference type="PANTHER" id="PTHR18919:SF138">
    <property type="entry name" value="ACETYL-COA C-ACETYLTRANSFERASE"/>
    <property type="match status" value="1"/>
</dbReference>
<dbReference type="InterPro" id="IPR020610">
    <property type="entry name" value="Thiolase_AS"/>
</dbReference>
<evidence type="ECO:0000313" key="6">
    <source>
        <dbReference type="Proteomes" id="UP000284049"/>
    </source>
</evidence>
<dbReference type="Proteomes" id="UP000284049">
    <property type="component" value="Unassembled WGS sequence"/>
</dbReference>
<dbReference type="SUPFAM" id="SSF53901">
    <property type="entry name" value="Thiolase-like"/>
    <property type="match status" value="1"/>
</dbReference>
<keyword evidence="2" id="KW-0808">Transferase</keyword>
<evidence type="ECO:0000256" key="2">
    <source>
        <dbReference type="ARBA" id="ARBA00022679"/>
    </source>
</evidence>
<proteinExistence type="inferred from homology"/>
<dbReference type="PANTHER" id="PTHR18919">
    <property type="entry name" value="ACETYL-COA C-ACYLTRANSFERASE"/>
    <property type="match status" value="1"/>
</dbReference>
<dbReference type="AlphaFoldDB" id="A0A423FL53"/>
<organism evidence="5 6">
    <name type="scientific">Pseudomonas brassicacearum</name>
    <dbReference type="NCBI Taxonomy" id="930166"/>
    <lineage>
        <taxon>Bacteria</taxon>
        <taxon>Pseudomonadati</taxon>
        <taxon>Pseudomonadota</taxon>
        <taxon>Gammaproteobacteria</taxon>
        <taxon>Pseudomonadales</taxon>
        <taxon>Pseudomonadaceae</taxon>
        <taxon>Pseudomonas</taxon>
    </lineage>
</organism>
<dbReference type="EMBL" id="MOBC01000342">
    <property type="protein sequence ID" value="ROM62983.1"/>
    <property type="molecule type" value="Genomic_DNA"/>
</dbReference>
<dbReference type="Gene3D" id="3.40.47.10">
    <property type="match status" value="1"/>
</dbReference>
<protein>
    <recommendedName>
        <fullName evidence="4">Thiolase C-terminal domain-containing protein</fullName>
    </recommendedName>
</protein>
<evidence type="ECO:0000259" key="4">
    <source>
        <dbReference type="Pfam" id="PF02803"/>
    </source>
</evidence>
<evidence type="ECO:0000313" key="5">
    <source>
        <dbReference type="EMBL" id="ROM62983.1"/>
    </source>
</evidence>
<comment type="caution">
    <text evidence="5">The sequence shown here is derived from an EMBL/GenBank/DDBJ whole genome shotgun (WGS) entry which is preliminary data.</text>
</comment>
<reference evidence="5 6" key="1">
    <citation type="submission" date="2016-10" db="EMBL/GenBank/DDBJ databases">
        <title>Comparative genome analysis of multiple Pseudomonas spp. focuses on biocontrol and plant growth promoting traits.</title>
        <authorList>
            <person name="Tao X.-Y."/>
            <person name="Taylor C.G."/>
        </authorList>
    </citation>
    <scope>NUCLEOTIDE SEQUENCE [LARGE SCALE GENOMIC DNA]</scope>
    <source>
        <strain evidence="5 6">Wood3</strain>
    </source>
</reference>
<name>A0A423FL53_9PSED</name>
<dbReference type="Pfam" id="PF02803">
    <property type="entry name" value="Thiolase_C"/>
    <property type="match status" value="1"/>
</dbReference>
<accession>A0A423FL53</accession>
<dbReference type="InterPro" id="IPR016039">
    <property type="entry name" value="Thiolase-like"/>
</dbReference>